<dbReference type="Gene3D" id="3.40.50.620">
    <property type="entry name" value="HUPs"/>
    <property type="match status" value="1"/>
</dbReference>
<comment type="caution">
    <text evidence="1">The sequence shown here is derived from an EMBL/GenBank/DDBJ whole genome shotgun (WGS) entry which is preliminary data.</text>
</comment>
<proteinExistence type="predicted"/>
<dbReference type="PANTHER" id="PTHR38657:SF1">
    <property type="entry name" value="SLR1343 PROTEIN"/>
    <property type="match status" value="1"/>
</dbReference>
<protein>
    <submittedName>
        <fullName evidence="1">Cryptochrome/photolyase family protein</fullName>
    </submittedName>
</protein>
<dbReference type="Gene3D" id="1.25.40.80">
    <property type="match status" value="1"/>
</dbReference>
<name>A0ABV7EDZ4_9SPHN</name>
<dbReference type="InterPro" id="IPR007357">
    <property type="entry name" value="PhrB-like"/>
</dbReference>
<dbReference type="PANTHER" id="PTHR38657">
    <property type="entry name" value="SLR1343 PROTEIN"/>
    <property type="match status" value="1"/>
</dbReference>
<dbReference type="InterPro" id="IPR014729">
    <property type="entry name" value="Rossmann-like_a/b/a_fold"/>
</dbReference>
<dbReference type="RefSeq" id="WP_336919972.1">
    <property type="nucleotide sequence ID" value="NZ_JBANRN010000013.1"/>
</dbReference>
<dbReference type="Gene3D" id="1.10.10.1710">
    <property type="entry name" value="Deoxyribodipyrimidine photolyase-related"/>
    <property type="match status" value="1"/>
</dbReference>
<accession>A0ABV7EDZ4</accession>
<dbReference type="Pfam" id="PF04244">
    <property type="entry name" value="DPRP"/>
    <property type="match status" value="1"/>
</dbReference>
<gene>
    <name evidence="1" type="ORF">ACFODK_08415</name>
</gene>
<dbReference type="Proteomes" id="UP001595378">
    <property type="component" value="Unassembled WGS sequence"/>
</dbReference>
<reference evidence="2" key="1">
    <citation type="journal article" date="2019" name="Int. J. Syst. Evol. Microbiol.">
        <title>The Global Catalogue of Microorganisms (GCM) 10K type strain sequencing project: providing services to taxonomists for standard genome sequencing and annotation.</title>
        <authorList>
            <consortium name="The Broad Institute Genomics Platform"/>
            <consortium name="The Broad Institute Genome Sequencing Center for Infectious Disease"/>
            <person name="Wu L."/>
            <person name="Ma J."/>
        </authorList>
    </citation>
    <scope>NUCLEOTIDE SEQUENCE [LARGE SCALE GENOMIC DNA]</scope>
    <source>
        <strain evidence="2">KCTC 52606</strain>
    </source>
</reference>
<dbReference type="Gene3D" id="1.10.579.10">
    <property type="entry name" value="DNA Cyclobutane Dipyrimidine Photolyase, subunit A, domain 3"/>
    <property type="match status" value="1"/>
</dbReference>
<dbReference type="InterPro" id="IPR036134">
    <property type="entry name" value="Crypto/Photolyase_FAD-like_sf"/>
</dbReference>
<evidence type="ECO:0000313" key="1">
    <source>
        <dbReference type="EMBL" id="MFC3100909.1"/>
    </source>
</evidence>
<keyword evidence="2" id="KW-1185">Reference proteome</keyword>
<dbReference type="SUPFAM" id="SSF48173">
    <property type="entry name" value="Cryptochrome/photolyase FAD-binding domain"/>
    <property type="match status" value="1"/>
</dbReference>
<evidence type="ECO:0000313" key="2">
    <source>
        <dbReference type="Proteomes" id="UP001595378"/>
    </source>
</evidence>
<sequence length="515" mass="58037">MTGPVLVPVLGDQLSHSLASLRGSEKADTVVLMMEVAEEATYVPHHKQKLVLFLSAMRHFAAELAAEGWRVDYITLDDPANAGSFTGEVARAVERHNPRAIRVVEPGEWRVRAAMEQWADKFPCPVDILPDDRFVASLAEFRDWADGRKALRMEYFYREMRRKTGLLMDGGEPVGGQWNYDHDNREPPKKGLKAPPRPLFAPDAITRDVIAMVEARFPDNFGNLASFHWPVTAAQAQTAADAFFAERLADFGQYQDAMLFGQDDLFHSMLSTSINLGLLDPLDLCRRAESEYREGRAPLNSVEGFIRQLIGWREYVRGFYWLKMPGLAQANELAANRPLPAFWWTGETDMRCLADCVRSTHDNAHAHHIQRLMVLGNFALLAGIRPAEVQEWFLAVYADALEWVELPNVAAMALYADGGMLASKPYAASGAYIDRMSDYCGKCRYKVSAKTGPDACPFNPLYWDFLHRNRPALEANPRIGRIYATWDRMDEGKRADYLATAETFLRELAPANAEK</sequence>
<organism evidence="1 2">
    <name type="scientific">Alteraurantiacibacter lauratis</name>
    <dbReference type="NCBI Taxonomy" id="2054627"/>
    <lineage>
        <taxon>Bacteria</taxon>
        <taxon>Pseudomonadati</taxon>
        <taxon>Pseudomonadota</taxon>
        <taxon>Alphaproteobacteria</taxon>
        <taxon>Sphingomonadales</taxon>
        <taxon>Erythrobacteraceae</taxon>
        <taxon>Alteraurantiacibacter</taxon>
    </lineage>
</organism>
<dbReference type="InterPro" id="IPR052551">
    <property type="entry name" value="UV-DNA_repair_photolyase"/>
</dbReference>
<dbReference type="EMBL" id="JBHRSU010000028">
    <property type="protein sequence ID" value="MFC3100909.1"/>
    <property type="molecule type" value="Genomic_DNA"/>
</dbReference>